<evidence type="ECO:0000256" key="10">
    <source>
        <dbReference type="ARBA" id="ARBA00022840"/>
    </source>
</evidence>
<dbReference type="PROSITE" id="PS00108">
    <property type="entry name" value="PROTEIN_KINASE_ST"/>
    <property type="match status" value="1"/>
</dbReference>
<evidence type="ECO:0000256" key="1">
    <source>
        <dbReference type="ARBA" id="ARBA00004479"/>
    </source>
</evidence>
<dbReference type="GO" id="GO:0005524">
    <property type="term" value="F:ATP binding"/>
    <property type="evidence" value="ECO:0007669"/>
    <property type="project" value="UniProtKB-KW"/>
</dbReference>
<name>A0A182P4F4_9DIPT</name>
<dbReference type="SUPFAM" id="SSF56112">
    <property type="entry name" value="Protein kinase-like (PK-like)"/>
    <property type="match status" value="1"/>
</dbReference>
<keyword evidence="4" id="KW-0723">Serine/threonine-protein kinase</keyword>
<comment type="similarity">
    <text evidence="2">Belongs to the protein kinase superfamily. TKL Ser/Thr protein kinase family. TGFB receptor subfamily.</text>
</comment>
<dbReference type="InterPro" id="IPR000333">
    <property type="entry name" value="TGFB_receptor"/>
</dbReference>
<evidence type="ECO:0000256" key="12">
    <source>
        <dbReference type="ARBA" id="ARBA00023136"/>
    </source>
</evidence>
<dbReference type="GO" id="GO:0070724">
    <property type="term" value="C:BMP receptor complex"/>
    <property type="evidence" value="ECO:0007669"/>
    <property type="project" value="TreeGrafter"/>
</dbReference>
<dbReference type="InterPro" id="IPR000719">
    <property type="entry name" value="Prot_kinase_dom"/>
</dbReference>
<reference evidence="16" key="1">
    <citation type="submission" date="2013-03" db="EMBL/GenBank/DDBJ databases">
        <title>The Genome Sequence of Anopheles epiroticus epiroticus2.</title>
        <authorList>
            <consortium name="The Broad Institute Genomics Platform"/>
            <person name="Neafsey D.E."/>
            <person name="Howell P."/>
            <person name="Walker B."/>
            <person name="Young S.K."/>
            <person name="Zeng Q."/>
            <person name="Gargeya S."/>
            <person name="Fitzgerald M."/>
            <person name="Haas B."/>
            <person name="Abouelleil A."/>
            <person name="Allen A.W."/>
            <person name="Alvarado L."/>
            <person name="Arachchi H.M."/>
            <person name="Berlin A.M."/>
            <person name="Chapman S.B."/>
            <person name="Gainer-Dewar J."/>
            <person name="Goldberg J."/>
            <person name="Griggs A."/>
            <person name="Gujja S."/>
            <person name="Hansen M."/>
            <person name="Howarth C."/>
            <person name="Imamovic A."/>
            <person name="Ireland A."/>
            <person name="Larimer J."/>
            <person name="McCowan C."/>
            <person name="Murphy C."/>
            <person name="Pearson M."/>
            <person name="Poon T.W."/>
            <person name="Priest M."/>
            <person name="Roberts A."/>
            <person name="Saif S."/>
            <person name="Shea T."/>
            <person name="Sisk P."/>
            <person name="Sykes S."/>
            <person name="Wortman J."/>
            <person name="Nusbaum C."/>
            <person name="Birren B."/>
        </authorList>
    </citation>
    <scope>NUCLEOTIDE SEQUENCE [LARGE SCALE GENOMIC DNA]</scope>
    <source>
        <strain evidence="16">Epiroticus2</strain>
    </source>
</reference>
<feature type="domain" description="Protein kinase" evidence="14">
    <location>
        <begin position="1"/>
        <end position="290"/>
    </location>
</feature>
<evidence type="ECO:0000256" key="4">
    <source>
        <dbReference type="ARBA" id="ARBA00022527"/>
    </source>
</evidence>
<comment type="subcellular location">
    <subcellularLocation>
        <location evidence="1">Membrane</location>
        <topology evidence="1">Single-pass type I membrane protein</topology>
    </subcellularLocation>
</comment>
<dbReference type="Pfam" id="PF00069">
    <property type="entry name" value="Pkinase"/>
    <property type="match status" value="1"/>
</dbReference>
<evidence type="ECO:0000256" key="2">
    <source>
        <dbReference type="ARBA" id="ARBA00009605"/>
    </source>
</evidence>
<organism evidence="15 16">
    <name type="scientific">Anopheles epiroticus</name>
    <dbReference type="NCBI Taxonomy" id="199890"/>
    <lineage>
        <taxon>Eukaryota</taxon>
        <taxon>Metazoa</taxon>
        <taxon>Ecdysozoa</taxon>
        <taxon>Arthropoda</taxon>
        <taxon>Hexapoda</taxon>
        <taxon>Insecta</taxon>
        <taxon>Pterygota</taxon>
        <taxon>Neoptera</taxon>
        <taxon>Endopterygota</taxon>
        <taxon>Diptera</taxon>
        <taxon>Nematocera</taxon>
        <taxon>Culicoidea</taxon>
        <taxon>Culicidae</taxon>
        <taxon>Anophelinae</taxon>
        <taxon>Anopheles</taxon>
    </lineage>
</organism>
<keyword evidence="8" id="KW-0547">Nucleotide-binding</keyword>
<dbReference type="SMART" id="SM00220">
    <property type="entry name" value="S_TKc"/>
    <property type="match status" value="1"/>
</dbReference>
<evidence type="ECO:0000313" key="15">
    <source>
        <dbReference type="EnsemblMetazoa" id="AEPI001790-PA"/>
    </source>
</evidence>
<keyword evidence="6" id="KW-0812">Transmembrane</keyword>
<dbReference type="EnsemblMetazoa" id="AEPI001790-RA">
    <property type="protein sequence ID" value="AEPI001790-PA"/>
    <property type="gene ID" value="AEPI001790"/>
</dbReference>
<dbReference type="Gene3D" id="3.30.200.20">
    <property type="entry name" value="Phosphorylase Kinase, domain 1"/>
    <property type="match status" value="1"/>
</dbReference>
<dbReference type="GO" id="GO:0071363">
    <property type="term" value="P:cellular response to growth factor stimulus"/>
    <property type="evidence" value="ECO:0007669"/>
    <property type="project" value="TreeGrafter"/>
</dbReference>
<proteinExistence type="inferred from homology"/>
<evidence type="ECO:0000256" key="11">
    <source>
        <dbReference type="ARBA" id="ARBA00022989"/>
    </source>
</evidence>
<dbReference type="InterPro" id="IPR008271">
    <property type="entry name" value="Ser/Thr_kinase_AS"/>
</dbReference>
<keyword evidence="9" id="KW-0418">Kinase</keyword>
<dbReference type="Proteomes" id="UP000075885">
    <property type="component" value="Unassembled WGS sequence"/>
</dbReference>
<evidence type="ECO:0000256" key="5">
    <source>
        <dbReference type="ARBA" id="ARBA00022679"/>
    </source>
</evidence>
<dbReference type="Gene3D" id="1.10.510.10">
    <property type="entry name" value="Transferase(Phosphotransferase) domain 1"/>
    <property type="match status" value="1"/>
</dbReference>
<sequence>MIPKLIIQMMMYYVPLVQEIAHCGNICNIPLLLVLVVDCLYLYNVHSLSKYLFVNASDVEGMEKYGVVFGMEKVWQTVLLRHENILGYVGSDMTSRNSCTQLWLITHYYPQGSLYDYLNRTAITTNQMITICLSIANGMVHLHTEIFGTEGKPAIAHRDLKTKNILIRTNGTCVIADFGLAVMHSQATNKIDIGNTARVGTKRYMAPEVLDESISMDCFDALRKADIYAIGLIFWEVCRRTISCGIAEEYKVPYFDYVSSDPSFEEMRKVVCVDNYRPSVQNRWTSDPVS</sequence>
<dbReference type="InterPro" id="IPR011009">
    <property type="entry name" value="Kinase-like_dom_sf"/>
</dbReference>
<evidence type="ECO:0000256" key="6">
    <source>
        <dbReference type="ARBA" id="ARBA00022692"/>
    </source>
</evidence>
<evidence type="ECO:0000313" key="16">
    <source>
        <dbReference type="Proteomes" id="UP000075885"/>
    </source>
</evidence>
<evidence type="ECO:0000256" key="3">
    <source>
        <dbReference type="ARBA" id="ARBA00012401"/>
    </source>
</evidence>
<keyword evidence="12" id="KW-0472">Membrane</keyword>
<dbReference type="PANTHER" id="PTHR23255:SF72">
    <property type="entry name" value="RECEPTOR PROTEIN SERINE_THREONINE KINASE"/>
    <property type="match status" value="1"/>
</dbReference>
<dbReference type="STRING" id="199890.A0A182P4F4"/>
<evidence type="ECO:0000256" key="8">
    <source>
        <dbReference type="ARBA" id="ARBA00022741"/>
    </source>
</evidence>
<evidence type="ECO:0000256" key="13">
    <source>
        <dbReference type="ARBA" id="ARBA00023170"/>
    </source>
</evidence>
<dbReference type="AlphaFoldDB" id="A0A182P4F4"/>
<dbReference type="PROSITE" id="PS50011">
    <property type="entry name" value="PROTEIN_KINASE_DOM"/>
    <property type="match status" value="1"/>
</dbReference>
<protein>
    <recommendedName>
        <fullName evidence="3">receptor protein serine/threonine kinase</fullName>
        <ecNumber evidence="3">2.7.11.30</ecNumber>
    </recommendedName>
</protein>
<reference evidence="15" key="2">
    <citation type="submission" date="2020-05" db="UniProtKB">
        <authorList>
            <consortium name="EnsemblMetazoa"/>
        </authorList>
    </citation>
    <scope>IDENTIFICATION</scope>
    <source>
        <strain evidence="15">Epiroticus2</strain>
    </source>
</reference>
<evidence type="ECO:0000256" key="9">
    <source>
        <dbReference type="ARBA" id="ARBA00022777"/>
    </source>
</evidence>
<keyword evidence="16" id="KW-1185">Reference proteome</keyword>
<keyword evidence="7" id="KW-0732">Signal</keyword>
<accession>A0A182P4F4</accession>
<evidence type="ECO:0000259" key="14">
    <source>
        <dbReference type="PROSITE" id="PS50011"/>
    </source>
</evidence>
<keyword evidence="5" id="KW-0808">Transferase</keyword>
<dbReference type="EC" id="2.7.11.30" evidence="3"/>
<keyword evidence="13" id="KW-0675">Receptor</keyword>
<dbReference type="PANTHER" id="PTHR23255">
    <property type="entry name" value="TRANSFORMING GROWTH FACTOR-BETA RECEPTOR TYPE I AND II"/>
    <property type="match status" value="1"/>
</dbReference>
<dbReference type="VEuPathDB" id="VectorBase:AEPI001790"/>
<dbReference type="GO" id="GO:0004675">
    <property type="term" value="F:transmembrane receptor protein serine/threonine kinase activity"/>
    <property type="evidence" value="ECO:0007669"/>
    <property type="project" value="UniProtKB-EC"/>
</dbReference>
<dbReference type="FunFam" id="1.10.510.10:FF:000304">
    <property type="entry name" value="Receptor protein serine/threonine kinase"/>
    <property type="match status" value="1"/>
</dbReference>
<evidence type="ECO:0000256" key="7">
    <source>
        <dbReference type="ARBA" id="ARBA00022729"/>
    </source>
</evidence>
<keyword evidence="10" id="KW-0067">ATP-binding</keyword>
<keyword evidence="11" id="KW-1133">Transmembrane helix</keyword>